<dbReference type="InterPro" id="IPR049326">
    <property type="entry name" value="Rhodopsin_dom_fungi"/>
</dbReference>
<dbReference type="PANTHER" id="PTHR33048:SF157">
    <property type="entry name" value="INTEGRAL MEMBRANE PROTEIN"/>
    <property type="match status" value="1"/>
</dbReference>
<evidence type="ECO:0000256" key="6">
    <source>
        <dbReference type="SAM" id="Phobius"/>
    </source>
</evidence>
<accession>A0A6A6RN67</accession>
<dbReference type="Proteomes" id="UP000799753">
    <property type="component" value="Unassembled WGS sequence"/>
</dbReference>
<sequence>MWTYADPTTVIVITAILQFLDIVAVVFRFTARKLQSQTLKADDWLCLTALVGVAQLSRASKETTSPPGTPVILPYEFYMSAITQQYLFVIISTPTLGLIKLSVLFFYRRVLVTDQTNVRNLHNLLYIVLLSMTALWTMGYCLAISISAYEKLNVNWELYLSFCISDFLADAIVILLPIPVVSIPSHTTNPIIKLHLPTRKKLGILMIFLMGAIAGISSLVRLLWIIQAHGWRSRGPQFEEYPLLILADIRITAMLFWSMLEMNVGIIAICLPTMLPVFRPVKTFIASFRSRISVGSQPRSGLRSGYIQQRDMPQDVYPLVEIATSRRPEAAPT</sequence>
<feature type="transmembrane region" description="Helical" evidence="6">
    <location>
        <begin position="127"/>
        <end position="146"/>
    </location>
</feature>
<feature type="transmembrane region" description="Helical" evidence="6">
    <location>
        <begin position="263"/>
        <end position="281"/>
    </location>
</feature>
<feature type="transmembrane region" description="Helical" evidence="6">
    <location>
        <begin position="12"/>
        <end position="31"/>
    </location>
</feature>
<dbReference type="InterPro" id="IPR052337">
    <property type="entry name" value="SAT4-like"/>
</dbReference>
<feature type="domain" description="Rhodopsin" evidence="7">
    <location>
        <begin position="27"/>
        <end position="279"/>
    </location>
</feature>
<evidence type="ECO:0000313" key="8">
    <source>
        <dbReference type="EMBL" id="KAF2636021.1"/>
    </source>
</evidence>
<feature type="transmembrane region" description="Helical" evidence="6">
    <location>
        <begin position="202"/>
        <end position="226"/>
    </location>
</feature>
<keyword evidence="4 6" id="KW-0472">Membrane</keyword>
<feature type="transmembrane region" description="Helical" evidence="6">
    <location>
        <begin position="158"/>
        <end position="182"/>
    </location>
</feature>
<proteinExistence type="inferred from homology"/>
<dbReference type="EMBL" id="MU006801">
    <property type="protein sequence ID" value="KAF2636021.1"/>
    <property type="molecule type" value="Genomic_DNA"/>
</dbReference>
<organism evidence="8 9">
    <name type="scientific">Massarina eburnea CBS 473.64</name>
    <dbReference type="NCBI Taxonomy" id="1395130"/>
    <lineage>
        <taxon>Eukaryota</taxon>
        <taxon>Fungi</taxon>
        <taxon>Dikarya</taxon>
        <taxon>Ascomycota</taxon>
        <taxon>Pezizomycotina</taxon>
        <taxon>Dothideomycetes</taxon>
        <taxon>Pleosporomycetidae</taxon>
        <taxon>Pleosporales</taxon>
        <taxon>Massarineae</taxon>
        <taxon>Massarinaceae</taxon>
        <taxon>Massarina</taxon>
    </lineage>
</organism>
<evidence type="ECO:0000256" key="5">
    <source>
        <dbReference type="ARBA" id="ARBA00038359"/>
    </source>
</evidence>
<evidence type="ECO:0000256" key="2">
    <source>
        <dbReference type="ARBA" id="ARBA00022692"/>
    </source>
</evidence>
<keyword evidence="2 6" id="KW-0812">Transmembrane</keyword>
<evidence type="ECO:0000259" key="7">
    <source>
        <dbReference type="Pfam" id="PF20684"/>
    </source>
</evidence>
<dbReference type="PANTHER" id="PTHR33048">
    <property type="entry name" value="PTH11-LIKE INTEGRAL MEMBRANE PROTEIN (AFU_ORTHOLOGUE AFUA_5G11245)"/>
    <property type="match status" value="1"/>
</dbReference>
<name>A0A6A6RN67_9PLEO</name>
<evidence type="ECO:0000313" key="9">
    <source>
        <dbReference type="Proteomes" id="UP000799753"/>
    </source>
</evidence>
<protein>
    <recommendedName>
        <fullName evidence="7">Rhodopsin domain-containing protein</fullName>
    </recommendedName>
</protein>
<reference evidence="8" key="1">
    <citation type="journal article" date="2020" name="Stud. Mycol.">
        <title>101 Dothideomycetes genomes: a test case for predicting lifestyles and emergence of pathogens.</title>
        <authorList>
            <person name="Haridas S."/>
            <person name="Albert R."/>
            <person name="Binder M."/>
            <person name="Bloem J."/>
            <person name="Labutti K."/>
            <person name="Salamov A."/>
            <person name="Andreopoulos B."/>
            <person name="Baker S."/>
            <person name="Barry K."/>
            <person name="Bills G."/>
            <person name="Bluhm B."/>
            <person name="Cannon C."/>
            <person name="Castanera R."/>
            <person name="Culley D."/>
            <person name="Daum C."/>
            <person name="Ezra D."/>
            <person name="Gonzalez J."/>
            <person name="Henrissat B."/>
            <person name="Kuo A."/>
            <person name="Liang C."/>
            <person name="Lipzen A."/>
            <person name="Lutzoni F."/>
            <person name="Magnuson J."/>
            <person name="Mondo S."/>
            <person name="Nolan M."/>
            <person name="Ohm R."/>
            <person name="Pangilinan J."/>
            <person name="Park H.-J."/>
            <person name="Ramirez L."/>
            <person name="Alfaro M."/>
            <person name="Sun H."/>
            <person name="Tritt A."/>
            <person name="Yoshinaga Y."/>
            <person name="Zwiers L.-H."/>
            <person name="Turgeon B."/>
            <person name="Goodwin S."/>
            <person name="Spatafora J."/>
            <person name="Crous P."/>
            <person name="Grigoriev I."/>
        </authorList>
    </citation>
    <scope>NUCLEOTIDE SEQUENCE</scope>
    <source>
        <strain evidence="8">CBS 473.64</strain>
    </source>
</reference>
<dbReference type="Pfam" id="PF20684">
    <property type="entry name" value="Fung_rhodopsin"/>
    <property type="match status" value="1"/>
</dbReference>
<dbReference type="GO" id="GO:0016020">
    <property type="term" value="C:membrane"/>
    <property type="evidence" value="ECO:0007669"/>
    <property type="project" value="UniProtKB-SubCell"/>
</dbReference>
<dbReference type="OrthoDB" id="5393606at2759"/>
<evidence type="ECO:0000256" key="4">
    <source>
        <dbReference type="ARBA" id="ARBA00023136"/>
    </source>
</evidence>
<comment type="similarity">
    <text evidence="5">Belongs to the SAT4 family.</text>
</comment>
<feature type="transmembrane region" description="Helical" evidence="6">
    <location>
        <begin position="86"/>
        <end position="107"/>
    </location>
</feature>
<keyword evidence="9" id="KW-1185">Reference proteome</keyword>
<comment type="subcellular location">
    <subcellularLocation>
        <location evidence="1">Membrane</location>
        <topology evidence="1">Multi-pass membrane protein</topology>
    </subcellularLocation>
</comment>
<keyword evidence="3 6" id="KW-1133">Transmembrane helix</keyword>
<evidence type="ECO:0000256" key="3">
    <source>
        <dbReference type="ARBA" id="ARBA00022989"/>
    </source>
</evidence>
<gene>
    <name evidence="8" type="ORF">P280DRAFT_534286</name>
</gene>
<evidence type="ECO:0000256" key="1">
    <source>
        <dbReference type="ARBA" id="ARBA00004141"/>
    </source>
</evidence>
<dbReference type="AlphaFoldDB" id="A0A6A6RN67"/>